<proteinExistence type="predicted"/>
<organism evidence="1 2">
    <name type="scientific">Rhodoferax lacus</name>
    <dbReference type="NCBI Taxonomy" id="2184758"/>
    <lineage>
        <taxon>Bacteria</taxon>
        <taxon>Pseudomonadati</taxon>
        <taxon>Pseudomonadota</taxon>
        <taxon>Betaproteobacteria</taxon>
        <taxon>Burkholderiales</taxon>
        <taxon>Comamonadaceae</taxon>
        <taxon>Rhodoferax</taxon>
    </lineage>
</organism>
<dbReference type="Pfam" id="PF20213">
    <property type="entry name" value="DUF6573"/>
    <property type="match status" value="1"/>
</dbReference>
<reference evidence="1 2" key="1">
    <citation type="submission" date="2018-05" db="EMBL/GenBank/DDBJ databases">
        <title>Rhodoferax soyangensis sp.nov., isolated from an oligotrophic freshwater lake.</title>
        <authorList>
            <person name="Park M."/>
        </authorList>
    </citation>
    <scope>NUCLEOTIDE SEQUENCE [LARGE SCALE GENOMIC DNA]</scope>
    <source>
        <strain evidence="1 2">IMCC26218</strain>
    </source>
</reference>
<dbReference type="InterPro" id="IPR046480">
    <property type="entry name" value="DUF6573"/>
</dbReference>
<name>A0A3E1R732_9BURK</name>
<gene>
    <name evidence="1" type="ORF">DIC66_19685</name>
</gene>
<sequence>MGAPTIDDEASQCGPIIYGYSRAQAIADGVLVDVSTMAREAGFTVPVAMTSAAWADFVEWSDQDSSRQTHQDEAGRLWDVLWMSHLAARRAQGGTVAVQFYRVPRGGKGRMPRKTTLHMNIGPGDAAEAVITLMLPGED</sequence>
<evidence type="ECO:0000313" key="2">
    <source>
        <dbReference type="Proteomes" id="UP000260665"/>
    </source>
</evidence>
<accession>A0A3E1R732</accession>
<dbReference type="Proteomes" id="UP000260665">
    <property type="component" value="Unassembled WGS sequence"/>
</dbReference>
<comment type="caution">
    <text evidence="1">The sequence shown here is derived from an EMBL/GenBank/DDBJ whole genome shotgun (WGS) entry which is preliminary data.</text>
</comment>
<evidence type="ECO:0000313" key="1">
    <source>
        <dbReference type="EMBL" id="RFO95178.1"/>
    </source>
</evidence>
<protein>
    <submittedName>
        <fullName evidence="1">Uncharacterized protein</fullName>
    </submittedName>
</protein>
<dbReference type="EMBL" id="QFZK01000021">
    <property type="protein sequence ID" value="RFO95178.1"/>
    <property type="molecule type" value="Genomic_DNA"/>
</dbReference>
<dbReference type="OrthoDB" id="4556966at2"/>
<keyword evidence="2" id="KW-1185">Reference proteome</keyword>
<dbReference type="AlphaFoldDB" id="A0A3E1R732"/>